<dbReference type="EMBL" id="LDQV01000024">
    <property type="protein sequence ID" value="KTR26445.1"/>
    <property type="molecule type" value="Genomic_DNA"/>
</dbReference>
<dbReference type="GeneID" id="90837195"/>
<keyword evidence="10" id="KW-1185">Reference proteome</keyword>
<reference evidence="5 8" key="1">
    <citation type="journal article" date="2015" name="Int. J. Syst. Evol. Microbiol.">
        <title>Exiguobacterium enclense sp. nov., isolated from sediment.</title>
        <authorList>
            <person name="Dastager S.G."/>
            <person name="Mawlankar R."/>
            <person name="Sonalkar V.V."/>
            <person name="Thorat M.N."/>
            <person name="Mual P."/>
            <person name="Verma A."/>
            <person name="Krishnamurthi S."/>
            <person name="Tang S.K."/>
            <person name="Li W.J."/>
        </authorList>
    </citation>
    <scope>NUCLEOTIDE SEQUENCE [LARGE SCALE GENOMIC DNA]</scope>
    <source>
        <strain evidence="5 8">NIO-1109</strain>
    </source>
</reference>
<evidence type="ECO:0000313" key="5">
    <source>
        <dbReference type="EMBL" id="KSU50583.1"/>
    </source>
</evidence>
<dbReference type="Proteomes" id="UP000072605">
    <property type="component" value="Unassembled WGS sequence"/>
</dbReference>
<dbReference type="Pfam" id="PF01638">
    <property type="entry name" value="HxlR"/>
    <property type="match status" value="1"/>
</dbReference>
<dbReference type="PANTHER" id="PTHR33204">
    <property type="entry name" value="TRANSCRIPTIONAL REGULATOR, MARR FAMILY"/>
    <property type="match status" value="1"/>
</dbReference>
<evidence type="ECO:0000313" key="6">
    <source>
        <dbReference type="EMBL" id="KTR26445.1"/>
    </source>
</evidence>
<sequence>MSTEQFPVNRALAIIGGKWRPQLYCTLENGPKRFLELQRAIPGISRKVLTDQLKELERLGMIERIEYDEAVLHVEYKLTEAAFTLQPAMKGLCAWGEGNQLSES</sequence>
<evidence type="ECO:0000313" key="8">
    <source>
        <dbReference type="Proteomes" id="UP000053797"/>
    </source>
</evidence>
<dbReference type="SUPFAM" id="SSF46785">
    <property type="entry name" value="Winged helix' DNA-binding domain"/>
    <property type="match status" value="1"/>
</dbReference>
<evidence type="ECO:0000313" key="7">
    <source>
        <dbReference type="EMBL" id="MEI4461407.1"/>
    </source>
</evidence>
<dbReference type="OrthoDB" id="9791143at2"/>
<evidence type="ECO:0000256" key="3">
    <source>
        <dbReference type="ARBA" id="ARBA00023163"/>
    </source>
</evidence>
<dbReference type="Gene3D" id="1.10.10.10">
    <property type="entry name" value="Winged helix-like DNA-binding domain superfamily/Winged helix DNA-binding domain"/>
    <property type="match status" value="1"/>
</dbReference>
<dbReference type="AlphaFoldDB" id="A0A0V8GJW6"/>
<protein>
    <submittedName>
        <fullName evidence="7">Helix-turn-helix domain-containing protein</fullName>
    </submittedName>
    <submittedName>
        <fullName evidence="5">HxlR family transcriptional regulator</fullName>
    </submittedName>
</protein>
<accession>A0A0V8GJW6</accession>
<dbReference type="InterPro" id="IPR002577">
    <property type="entry name" value="HTH_HxlR"/>
</dbReference>
<dbReference type="Proteomes" id="UP001387110">
    <property type="component" value="Unassembled WGS sequence"/>
</dbReference>
<keyword evidence="3" id="KW-0804">Transcription</keyword>
<comment type="caution">
    <text evidence="5">The sequence shown here is derived from an EMBL/GenBank/DDBJ whole genome shotgun (WGS) entry which is preliminary data.</text>
</comment>
<keyword evidence="1" id="KW-0805">Transcription regulation</keyword>
<dbReference type="InterPro" id="IPR036390">
    <property type="entry name" value="WH_DNA-bd_sf"/>
</dbReference>
<evidence type="ECO:0000259" key="4">
    <source>
        <dbReference type="PROSITE" id="PS51118"/>
    </source>
</evidence>
<evidence type="ECO:0000313" key="10">
    <source>
        <dbReference type="Proteomes" id="UP001387110"/>
    </source>
</evidence>
<evidence type="ECO:0000313" key="9">
    <source>
        <dbReference type="Proteomes" id="UP000072605"/>
    </source>
</evidence>
<dbReference type="GO" id="GO:0003677">
    <property type="term" value="F:DNA binding"/>
    <property type="evidence" value="ECO:0007669"/>
    <property type="project" value="UniProtKB-KW"/>
</dbReference>
<dbReference type="PROSITE" id="PS51118">
    <property type="entry name" value="HTH_HXLR"/>
    <property type="match status" value="1"/>
</dbReference>
<organism evidence="5 8">
    <name type="scientific">Exiguobacterium indicum</name>
    <dbReference type="NCBI Taxonomy" id="296995"/>
    <lineage>
        <taxon>Bacteria</taxon>
        <taxon>Bacillati</taxon>
        <taxon>Bacillota</taxon>
        <taxon>Bacilli</taxon>
        <taxon>Bacillales</taxon>
        <taxon>Bacillales Family XII. Incertae Sedis</taxon>
        <taxon>Exiguobacterium</taxon>
    </lineage>
</organism>
<proteinExistence type="predicted"/>
<keyword evidence="2" id="KW-0238">DNA-binding</keyword>
<dbReference type="Proteomes" id="UP000053797">
    <property type="component" value="Unassembled WGS sequence"/>
</dbReference>
<evidence type="ECO:0000256" key="1">
    <source>
        <dbReference type="ARBA" id="ARBA00023015"/>
    </source>
</evidence>
<dbReference type="InterPro" id="IPR036388">
    <property type="entry name" value="WH-like_DNA-bd_sf"/>
</dbReference>
<reference evidence="6 9" key="2">
    <citation type="journal article" date="2016" name="Front. Microbiol.">
        <title>Genomic Resource of Rice Seed Associated Bacteria.</title>
        <authorList>
            <person name="Midha S."/>
            <person name="Bansal K."/>
            <person name="Sharma S."/>
            <person name="Kumar N."/>
            <person name="Patil P.P."/>
            <person name="Chaudhry V."/>
            <person name="Patil P.B."/>
        </authorList>
    </citation>
    <scope>NUCLEOTIDE SEQUENCE [LARGE SCALE GENOMIC DNA]</scope>
    <source>
        <strain evidence="6 9">RSA11</strain>
    </source>
</reference>
<evidence type="ECO:0000256" key="2">
    <source>
        <dbReference type="ARBA" id="ARBA00023125"/>
    </source>
</evidence>
<dbReference type="RefSeq" id="WP_023468777.1">
    <property type="nucleotide sequence ID" value="NZ_FMYN01000001.1"/>
</dbReference>
<feature type="domain" description="HTH hxlR-type" evidence="4">
    <location>
        <begin position="6"/>
        <end position="104"/>
    </location>
</feature>
<dbReference type="EMBL" id="LNQL01000001">
    <property type="protein sequence ID" value="KSU50583.1"/>
    <property type="molecule type" value="Genomic_DNA"/>
</dbReference>
<gene>
    <name evidence="5" type="ORF">AS033_04165</name>
    <name evidence="6" type="ORF">RSA11_10605</name>
    <name evidence="7" type="ORF">SZL87_03085</name>
</gene>
<dbReference type="EMBL" id="JBAWKY010000001">
    <property type="protein sequence ID" value="MEI4461407.1"/>
    <property type="molecule type" value="Genomic_DNA"/>
</dbReference>
<reference evidence="7 10" key="3">
    <citation type="submission" date="2023-12" db="EMBL/GenBank/DDBJ databases">
        <authorList>
            <person name="Easwaran N."/>
            <person name="Lazarus H.P.S."/>
        </authorList>
    </citation>
    <scope>NUCLEOTIDE SEQUENCE [LARGE SCALE GENOMIC DNA]</scope>
    <source>
        <strain evidence="7 10">VIT-2023</strain>
    </source>
</reference>
<name>A0A0V8GJW6_9BACL</name>